<evidence type="ECO:0000256" key="2">
    <source>
        <dbReference type="ARBA" id="ARBA00022801"/>
    </source>
</evidence>
<evidence type="ECO:0000313" key="9">
    <source>
        <dbReference type="Proteomes" id="UP000199672"/>
    </source>
</evidence>
<dbReference type="Gene3D" id="2.60.120.560">
    <property type="entry name" value="Exo-inulinase, domain 1"/>
    <property type="match status" value="1"/>
</dbReference>
<name>A0A1I1WSP9_9FLAO</name>
<evidence type="ECO:0000313" key="8">
    <source>
        <dbReference type="EMBL" id="SFD98214.1"/>
    </source>
</evidence>
<dbReference type="Pfam" id="PF08244">
    <property type="entry name" value="Glyco_hydro_32C"/>
    <property type="match status" value="1"/>
</dbReference>
<dbReference type="InterPro" id="IPR023296">
    <property type="entry name" value="Glyco_hydro_beta-prop_sf"/>
</dbReference>
<sequence>MKSKKHLPLALYSAVLLSIAGCKPSSAVAQTASVAVSSAAEEQMYRPNFHFTPKKGWMNDPNGMFFANGYYHLFYQHYPDGNTWGPMHWGHAISKDLIKWEEQPIALYPDKDKYIFSGSAVVDTENTSGLGTGKTAPIVAIYTLHDMTKEKAGKMDVEQQDIAFSNDNGFTWQKFEEGNPVVKNPGIRDFRDPKVSWDKTHKQWIMALAAQDRIQFYKSSNLKNWEFASEFGKNIGAHGGVWECPDFFEIKVEGTKETKWVLIVNLNPGGPNGGSGVQYFVGDFDGKTFTMDAGFAERVQNEKAVWADYGKDNYAGVTWNNIPSSDGRRLFIGWMSNWEYAQQVPTTTWRSSTTIPRELQLVKKGNHYNLESKPVRELNNYVAKTLKVQSLNGKGTLKVIESGKADLTKAVISLDLKNLKQDDYTFTLSNANGESLSFGLNNKENYLFIDRSKAGRIDFSDKFASNVSKSFLEGSQKSAAFKIILDKTSIEIFYNNGEKVMTEIFFLNKPFSALTISSKQKIELKNGIIQVLDINKKQ</sequence>
<dbReference type="Pfam" id="PF00251">
    <property type="entry name" value="Glyco_hydro_32N"/>
    <property type="match status" value="1"/>
</dbReference>
<dbReference type="PROSITE" id="PS51257">
    <property type="entry name" value="PROKAR_LIPOPROTEIN"/>
    <property type="match status" value="1"/>
</dbReference>
<dbReference type="AlphaFoldDB" id="A0A1I1WSP9"/>
<feature type="signal peptide" evidence="5">
    <location>
        <begin position="1"/>
        <end position="29"/>
    </location>
</feature>
<dbReference type="OrthoDB" id="9759709at2"/>
<accession>A0A1I1WSP9</accession>
<dbReference type="SUPFAM" id="SSF49899">
    <property type="entry name" value="Concanavalin A-like lectins/glucanases"/>
    <property type="match status" value="1"/>
</dbReference>
<comment type="similarity">
    <text evidence="1 4">Belongs to the glycosyl hydrolase 32 family.</text>
</comment>
<evidence type="ECO:0000256" key="3">
    <source>
        <dbReference type="ARBA" id="ARBA00023295"/>
    </source>
</evidence>
<dbReference type="GO" id="GO:0004575">
    <property type="term" value="F:sucrose alpha-glucosidase activity"/>
    <property type="evidence" value="ECO:0007669"/>
    <property type="project" value="TreeGrafter"/>
</dbReference>
<feature type="domain" description="Glycosyl hydrolase family 32 C-terminal" evidence="7">
    <location>
        <begin position="381"/>
        <end position="519"/>
    </location>
</feature>
<keyword evidence="9" id="KW-1185">Reference proteome</keyword>
<protein>
    <submittedName>
        <fullName evidence="8">Levanase/fructan beta-fructosidase</fullName>
    </submittedName>
</protein>
<dbReference type="InterPro" id="IPR001362">
    <property type="entry name" value="Glyco_hydro_32"/>
</dbReference>
<dbReference type="EMBL" id="FOMH01000017">
    <property type="protein sequence ID" value="SFD98214.1"/>
    <property type="molecule type" value="Genomic_DNA"/>
</dbReference>
<dbReference type="GO" id="GO:0005737">
    <property type="term" value="C:cytoplasm"/>
    <property type="evidence" value="ECO:0007669"/>
    <property type="project" value="TreeGrafter"/>
</dbReference>
<keyword evidence="5" id="KW-0732">Signal</keyword>
<evidence type="ECO:0000256" key="5">
    <source>
        <dbReference type="SAM" id="SignalP"/>
    </source>
</evidence>
<gene>
    <name evidence="8" type="ORF">SAMN05216297_11727</name>
</gene>
<dbReference type="PROSITE" id="PS00609">
    <property type="entry name" value="GLYCOSYL_HYDROL_F32"/>
    <property type="match status" value="1"/>
</dbReference>
<dbReference type="InterPro" id="IPR013320">
    <property type="entry name" value="ConA-like_dom_sf"/>
</dbReference>
<feature type="chain" id="PRO_5011594849" evidence="5">
    <location>
        <begin position="30"/>
        <end position="538"/>
    </location>
</feature>
<evidence type="ECO:0000259" key="7">
    <source>
        <dbReference type="Pfam" id="PF08244"/>
    </source>
</evidence>
<dbReference type="GO" id="GO:0005987">
    <property type="term" value="P:sucrose catabolic process"/>
    <property type="evidence" value="ECO:0007669"/>
    <property type="project" value="TreeGrafter"/>
</dbReference>
<dbReference type="SMART" id="SM00640">
    <property type="entry name" value="Glyco_32"/>
    <property type="match status" value="1"/>
</dbReference>
<evidence type="ECO:0000256" key="4">
    <source>
        <dbReference type="RuleBase" id="RU362110"/>
    </source>
</evidence>
<dbReference type="Proteomes" id="UP000199672">
    <property type="component" value="Unassembled WGS sequence"/>
</dbReference>
<reference evidence="9" key="1">
    <citation type="submission" date="2016-10" db="EMBL/GenBank/DDBJ databases">
        <authorList>
            <person name="Varghese N."/>
            <person name="Submissions S."/>
        </authorList>
    </citation>
    <scope>NUCLEOTIDE SEQUENCE [LARGE SCALE GENOMIC DNA]</scope>
    <source>
        <strain evidence="9">CGMCC 1.10370</strain>
    </source>
</reference>
<feature type="domain" description="Glycosyl hydrolase family 32 N-terminal" evidence="6">
    <location>
        <begin position="50"/>
        <end position="372"/>
    </location>
</feature>
<dbReference type="InterPro" id="IPR013148">
    <property type="entry name" value="Glyco_hydro_32_N"/>
</dbReference>
<dbReference type="InterPro" id="IPR013189">
    <property type="entry name" value="Glyco_hydro_32_C"/>
</dbReference>
<keyword evidence="2 4" id="KW-0378">Hydrolase</keyword>
<evidence type="ECO:0000259" key="6">
    <source>
        <dbReference type="Pfam" id="PF00251"/>
    </source>
</evidence>
<dbReference type="CDD" id="cd18622">
    <property type="entry name" value="GH32_Inu-like"/>
    <property type="match status" value="1"/>
</dbReference>
<dbReference type="RefSeq" id="WP_091498410.1">
    <property type="nucleotide sequence ID" value="NZ_FOMH01000017.1"/>
</dbReference>
<dbReference type="SUPFAM" id="SSF75005">
    <property type="entry name" value="Arabinanase/levansucrase/invertase"/>
    <property type="match status" value="1"/>
</dbReference>
<keyword evidence="3 4" id="KW-0326">Glycosidase</keyword>
<dbReference type="InterPro" id="IPR018053">
    <property type="entry name" value="Glyco_hydro_32_AS"/>
</dbReference>
<organism evidence="8 9">
    <name type="scientific">Flavobacterium phragmitis</name>
    <dbReference type="NCBI Taxonomy" id="739143"/>
    <lineage>
        <taxon>Bacteria</taxon>
        <taxon>Pseudomonadati</taxon>
        <taxon>Bacteroidota</taxon>
        <taxon>Flavobacteriia</taxon>
        <taxon>Flavobacteriales</taxon>
        <taxon>Flavobacteriaceae</taxon>
        <taxon>Flavobacterium</taxon>
    </lineage>
</organism>
<dbReference type="Gene3D" id="2.115.10.20">
    <property type="entry name" value="Glycosyl hydrolase domain, family 43"/>
    <property type="match status" value="1"/>
</dbReference>
<proteinExistence type="inferred from homology"/>
<dbReference type="PANTHER" id="PTHR42800:SF1">
    <property type="entry name" value="EXOINULINASE INUD (AFU_ORTHOLOGUE AFUA_5G00480)"/>
    <property type="match status" value="1"/>
</dbReference>
<dbReference type="STRING" id="739143.SAMN05216297_11727"/>
<dbReference type="PANTHER" id="PTHR42800">
    <property type="entry name" value="EXOINULINASE INUD (AFU_ORTHOLOGUE AFUA_5G00480)"/>
    <property type="match status" value="1"/>
</dbReference>
<evidence type="ECO:0000256" key="1">
    <source>
        <dbReference type="ARBA" id="ARBA00009902"/>
    </source>
</evidence>